<feature type="compositionally biased region" description="Basic and acidic residues" evidence="1">
    <location>
        <begin position="89"/>
        <end position="109"/>
    </location>
</feature>
<comment type="caution">
    <text evidence="3">The sequence shown here is derived from an EMBL/GenBank/DDBJ whole genome shotgun (WGS) entry which is preliminary data.</text>
</comment>
<protein>
    <recommendedName>
        <fullName evidence="2">Scaffold protein Nfu/NifU N-terminal domain-containing protein</fullName>
    </recommendedName>
</protein>
<reference evidence="3" key="1">
    <citation type="journal article" date="2022" name="Plant J.">
        <title>Strategies of tolerance reflected in two North American maple genomes.</title>
        <authorList>
            <person name="McEvoy S.L."/>
            <person name="Sezen U.U."/>
            <person name="Trouern-Trend A."/>
            <person name="McMahon S.M."/>
            <person name="Schaberg P.G."/>
            <person name="Yang J."/>
            <person name="Wegrzyn J.L."/>
            <person name="Swenson N.G."/>
        </authorList>
    </citation>
    <scope>NUCLEOTIDE SEQUENCE</scope>
    <source>
        <strain evidence="3">91603</strain>
    </source>
</reference>
<accession>A0AAD5IH14</accession>
<dbReference type="Proteomes" id="UP001064489">
    <property type="component" value="Chromosome 10"/>
</dbReference>
<dbReference type="Pfam" id="PF08712">
    <property type="entry name" value="Nfu_N"/>
    <property type="match status" value="1"/>
</dbReference>
<proteinExistence type="predicted"/>
<feature type="region of interest" description="Disordered" evidence="1">
    <location>
        <begin position="89"/>
        <end position="116"/>
    </location>
</feature>
<feature type="domain" description="Scaffold protein Nfu/NifU N-terminal" evidence="2">
    <location>
        <begin position="3"/>
        <end position="62"/>
    </location>
</feature>
<dbReference type="Gene3D" id="3.30.1370.70">
    <property type="entry name" value="Scaffold protein Nfu/NifU, N-terminal domain"/>
    <property type="match status" value="1"/>
</dbReference>
<reference evidence="3" key="2">
    <citation type="submission" date="2023-02" db="EMBL/GenBank/DDBJ databases">
        <authorList>
            <person name="Swenson N.G."/>
            <person name="Wegrzyn J.L."/>
            <person name="Mcevoy S.L."/>
        </authorList>
    </citation>
    <scope>NUCLEOTIDE SEQUENCE</scope>
    <source>
        <strain evidence="3">91603</strain>
        <tissue evidence="3">Leaf</tissue>
    </source>
</reference>
<evidence type="ECO:0000313" key="3">
    <source>
        <dbReference type="EMBL" id="KAI9164755.1"/>
    </source>
</evidence>
<dbReference type="SUPFAM" id="SSF110836">
    <property type="entry name" value="Hypothetical protein SAV1430"/>
    <property type="match status" value="1"/>
</dbReference>
<evidence type="ECO:0000259" key="2">
    <source>
        <dbReference type="SMART" id="SM00932"/>
    </source>
</evidence>
<evidence type="ECO:0000313" key="4">
    <source>
        <dbReference type="Proteomes" id="UP001064489"/>
    </source>
</evidence>
<keyword evidence="4" id="KW-1185">Reference proteome</keyword>
<sequence>MFIQTQSTPNPSSLMFYPGKLVKEVGSADFPNARSAMNSPLARAIYAIDSKFAYLSDQWLENHLGLVQGKDIQNLNAYPVFENGGIDSGKEMTREVSSTAEKKRSDKGHVRSKMRSKDRKAVPVLEDFEELRYDRLGGSKRHVNFSNSGHFDKKLTKVPLPKERKNKGIMQIPRQQKVIPLFQSNCKAKIILEKRRVASQWNGYECDDNSSSSDSFEFLWKDAAGVHDVGEC</sequence>
<dbReference type="EMBL" id="JAJSOW010000105">
    <property type="protein sequence ID" value="KAI9164755.1"/>
    <property type="molecule type" value="Genomic_DNA"/>
</dbReference>
<evidence type="ECO:0000256" key="1">
    <source>
        <dbReference type="SAM" id="MobiDB-lite"/>
    </source>
</evidence>
<dbReference type="InterPro" id="IPR014824">
    <property type="entry name" value="Nfu/NifU_N"/>
</dbReference>
<gene>
    <name evidence="3" type="ORF">LWI28_001380</name>
</gene>
<dbReference type="InterPro" id="IPR036498">
    <property type="entry name" value="Nfu/NifU_N_sf"/>
</dbReference>
<organism evidence="3 4">
    <name type="scientific">Acer negundo</name>
    <name type="common">Box elder</name>
    <dbReference type="NCBI Taxonomy" id="4023"/>
    <lineage>
        <taxon>Eukaryota</taxon>
        <taxon>Viridiplantae</taxon>
        <taxon>Streptophyta</taxon>
        <taxon>Embryophyta</taxon>
        <taxon>Tracheophyta</taxon>
        <taxon>Spermatophyta</taxon>
        <taxon>Magnoliopsida</taxon>
        <taxon>eudicotyledons</taxon>
        <taxon>Gunneridae</taxon>
        <taxon>Pentapetalae</taxon>
        <taxon>rosids</taxon>
        <taxon>malvids</taxon>
        <taxon>Sapindales</taxon>
        <taxon>Sapindaceae</taxon>
        <taxon>Hippocastanoideae</taxon>
        <taxon>Acereae</taxon>
        <taxon>Acer</taxon>
    </lineage>
</organism>
<dbReference type="SMART" id="SM00932">
    <property type="entry name" value="Nfu_N"/>
    <property type="match status" value="1"/>
</dbReference>
<name>A0AAD5IH14_ACENE</name>
<dbReference type="AlphaFoldDB" id="A0AAD5IH14"/>